<dbReference type="Pfam" id="PF07878">
    <property type="entry name" value="RHH_5"/>
    <property type="match status" value="1"/>
</dbReference>
<dbReference type="AlphaFoldDB" id="A0A7W7I8X4"/>
<dbReference type="InterPro" id="IPR012869">
    <property type="entry name" value="RHH_5"/>
</dbReference>
<dbReference type="Gene3D" id="1.10.1220.10">
    <property type="entry name" value="Met repressor-like"/>
    <property type="match status" value="1"/>
</dbReference>
<protein>
    <recommendedName>
        <fullName evidence="2">CopG-like ribbon-helix-helix domain-containing protein</fullName>
    </recommendedName>
</protein>
<sequence>MVRISLRLPEELHARLVEQAARDRRSLNSQILHLLEETLDAAESDTHPPGDGPAFPDPLRGGPDSSPA</sequence>
<dbReference type="EMBL" id="JACHMV010000001">
    <property type="protein sequence ID" value="MBB4778566.1"/>
    <property type="molecule type" value="Genomic_DNA"/>
</dbReference>
<dbReference type="GO" id="GO:0006355">
    <property type="term" value="P:regulation of DNA-templated transcription"/>
    <property type="evidence" value="ECO:0007669"/>
    <property type="project" value="InterPro"/>
</dbReference>
<evidence type="ECO:0000256" key="1">
    <source>
        <dbReference type="SAM" id="MobiDB-lite"/>
    </source>
</evidence>
<comment type="caution">
    <text evidence="3">The sequence shown here is derived from an EMBL/GenBank/DDBJ whole genome shotgun (WGS) entry which is preliminary data.</text>
</comment>
<dbReference type="RefSeq" id="WP_184880105.1">
    <property type="nucleotide sequence ID" value="NZ_BMRO01000059.1"/>
</dbReference>
<evidence type="ECO:0000313" key="4">
    <source>
        <dbReference type="EMBL" id="MBB4778566.1"/>
    </source>
</evidence>
<feature type="region of interest" description="Disordered" evidence="1">
    <location>
        <begin position="38"/>
        <end position="68"/>
    </location>
</feature>
<dbReference type="SUPFAM" id="SSF47598">
    <property type="entry name" value="Ribbon-helix-helix"/>
    <property type="match status" value="1"/>
</dbReference>
<evidence type="ECO:0000259" key="2">
    <source>
        <dbReference type="Pfam" id="PF07878"/>
    </source>
</evidence>
<gene>
    <name evidence="3" type="ORF">F4557_000992</name>
    <name evidence="4" type="ORF">F4557_006984</name>
</gene>
<reference evidence="3 5" key="1">
    <citation type="submission" date="2020-08" db="EMBL/GenBank/DDBJ databases">
        <title>Sequencing the genomes of 1000 actinobacteria strains.</title>
        <authorList>
            <person name="Klenk H.-P."/>
        </authorList>
    </citation>
    <scope>NUCLEOTIDE SEQUENCE [LARGE SCALE GENOMIC DNA]</scope>
    <source>
        <strain evidence="3 5">DSM 44772</strain>
    </source>
</reference>
<feature type="domain" description="CopG-like ribbon-helix-helix" evidence="2">
    <location>
        <begin position="1"/>
        <end position="43"/>
    </location>
</feature>
<accession>A0A7W7I8X4</accession>
<dbReference type="InterPro" id="IPR013321">
    <property type="entry name" value="Arc_rbn_hlx_hlx"/>
</dbReference>
<proteinExistence type="predicted"/>
<evidence type="ECO:0000313" key="3">
    <source>
        <dbReference type="EMBL" id="MBB4772574.1"/>
    </source>
</evidence>
<name>A0A7W7I8X4_9ACTN</name>
<evidence type="ECO:0000313" key="5">
    <source>
        <dbReference type="Proteomes" id="UP000549343"/>
    </source>
</evidence>
<organism evidence="3 5">
    <name type="scientific">Actinomadura livida</name>
    <dbReference type="NCBI Taxonomy" id="79909"/>
    <lineage>
        <taxon>Bacteria</taxon>
        <taxon>Bacillati</taxon>
        <taxon>Actinomycetota</taxon>
        <taxon>Actinomycetes</taxon>
        <taxon>Streptosporangiales</taxon>
        <taxon>Thermomonosporaceae</taxon>
        <taxon>Actinomadura</taxon>
    </lineage>
</organism>
<dbReference type="EMBL" id="JACHMV010000001">
    <property type="protein sequence ID" value="MBB4772574.1"/>
    <property type="molecule type" value="Genomic_DNA"/>
</dbReference>
<dbReference type="Proteomes" id="UP000549343">
    <property type="component" value="Unassembled WGS sequence"/>
</dbReference>
<dbReference type="InterPro" id="IPR010985">
    <property type="entry name" value="Ribbon_hlx_hlx"/>
</dbReference>